<evidence type="ECO:0000313" key="4">
    <source>
        <dbReference type="Proteomes" id="UP001139700"/>
    </source>
</evidence>
<dbReference type="GO" id="GO:0003677">
    <property type="term" value="F:DNA binding"/>
    <property type="evidence" value="ECO:0007669"/>
    <property type="project" value="InterPro"/>
</dbReference>
<evidence type="ECO:0000259" key="2">
    <source>
        <dbReference type="Pfam" id="PF02371"/>
    </source>
</evidence>
<dbReference type="GO" id="GO:0006313">
    <property type="term" value="P:DNA transposition"/>
    <property type="evidence" value="ECO:0007669"/>
    <property type="project" value="InterPro"/>
</dbReference>
<organism evidence="3 4">
    <name type="scientific">Dyadobacter fanqingshengii</name>
    <dbReference type="NCBI Taxonomy" id="2906443"/>
    <lineage>
        <taxon>Bacteria</taxon>
        <taxon>Pseudomonadati</taxon>
        <taxon>Bacteroidota</taxon>
        <taxon>Cytophagia</taxon>
        <taxon>Cytophagales</taxon>
        <taxon>Spirosomataceae</taxon>
        <taxon>Dyadobacter</taxon>
    </lineage>
</organism>
<dbReference type="GO" id="GO:0004803">
    <property type="term" value="F:transposase activity"/>
    <property type="evidence" value="ECO:0007669"/>
    <property type="project" value="InterPro"/>
</dbReference>
<dbReference type="Proteomes" id="UP001139700">
    <property type="component" value="Unassembled WGS sequence"/>
</dbReference>
<dbReference type="PANTHER" id="PTHR33055">
    <property type="entry name" value="TRANSPOSASE FOR INSERTION SEQUENCE ELEMENT IS1111A"/>
    <property type="match status" value="1"/>
</dbReference>
<keyword evidence="4" id="KW-1185">Reference proteome</keyword>
<gene>
    <name evidence="3" type="ORF">LXM24_26375</name>
</gene>
<feature type="domain" description="Transposase IS110-like N-terminal" evidence="1">
    <location>
        <begin position="7"/>
        <end position="150"/>
    </location>
</feature>
<dbReference type="InterPro" id="IPR002525">
    <property type="entry name" value="Transp_IS110-like_N"/>
</dbReference>
<dbReference type="Pfam" id="PF02371">
    <property type="entry name" value="Transposase_20"/>
    <property type="match status" value="1"/>
</dbReference>
<dbReference type="InterPro" id="IPR047650">
    <property type="entry name" value="Transpos_IS110"/>
</dbReference>
<evidence type="ECO:0000313" key="3">
    <source>
        <dbReference type="EMBL" id="MCF0043660.1"/>
    </source>
</evidence>
<dbReference type="AlphaFoldDB" id="A0A9X1PFS9"/>
<evidence type="ECO:0000259" key="1">
    <source>
        <dbReference type="Pfam" id="PF01548"/>
    </source>
</evidence>
<comment type="caution">
    <text evidence="3">The sequence shown here is derived from an EMBL/GenBank/DDBJ whole genome shotgun (WGS) entry which is preliminary data.</text>
</comment>
<accession>A0A9X1PFS9</accession>
<dbReference type="PANTHER" id="PTHR33055:SF3">
    <property type="entry name" value="PUTATIVE TRANSPOSASE FOR IS117-RELATED"/>
    <property type="match status" value="1"/>
</dbReference>
<dbReference type="Pfam" id="PF01548">
    <property type="entry name" value="DEDD_Tnp_IS110"/>
    <property type="match status" value="1"/>
</dbReference>
<name>A0A9X1PFS9_9BACT</name>
<feature type="domain" description="Transposase IS116/IS110/IS902 C-terminal" evidence="2">
    <location>
        <begin position="205"/>
        <end position="290"/>
    </location>
</feature>
<reference evidence="3" key="1">
    <citation type="submission" date="2021-12" db="EMBL/GenBank/DDBJ databases">
        <title>Novel species in genus Dyadobacter.</title>
        <authorList>
            <person name="Ma C."/>
        </authorList>
    </citation>
    <scope>NUCLEOTIDE SEQUENCE</scope>
    <source>
        <strain evidence="3">CY399</strain>
    </source>
</reference>
<protein>
    <submittedName>
        <fullName evidence="3">Transposase</fullName>
    </submittedName>
</protein>
<dbReference type="EMBL" id="JAJTTA010000008">
    <property type="protein sequence ID" value="MCF0043660.1"/>
    <property type="molecule type" value="Genomic_DNA"/>
</dbReference>
<dbReference type="InterPro" id="IPR003346">
    <property type="entry name" value="Transposase_20"/>
</dbReference>
<proteinExistence type="predicted"/>
<sequence>MEPKIFVGVDISKLTMDLAILTSNHPIRSLKIDNTEDSVRTCLKMLKEEYRFKKHEIVFCAENMGMYCNFLIRSLKNIPLCLESPLQIKRSLGITRGKSDKLDAVRIAEYAKKHYSALKFWEPPRECIQRLQLLEALRKRLVKIRPMLTNDGKVRSHFLRADERYAFDKLFEKSLLAINEDLDALRREMQLIIEGDERLSSLVLIITSVPCIGKVIATQIIIHTNEFKNISSAKKFASYCGIAPFDWTSGTSLKGRSKVSHIANKEIKASLHLAAMGCIRQKGSELGNYYLRKQKEGKNNMAIINAMRNKLVHRIFACVKNNSVYKSIRMGG</sequence>
<dbReference type="RefSeq" id="WP_234616391.1">
    <property type="nucleotide sequence ID" value="NZ_CP098806.1"/>
</dbReference>